<comment type="catalytic activity">
    <reaction evidence="17">
        <text>L-threonyl-[protein] + ATP = O-phospho-L-threonyl-[protein] + ADP + H(+)</text>
        <dbReference type="Rhea" id="RHEA:46608"/>
        <dbReference type="Rhea" id="RHEA-COMP:11060"/>
        <dbReference type="Rhea" id="RHEA-COMP:11605"/>
        <dbReference type="ChEBI" id="CHEBI:15378"/>
        <dbReference type="ChEBI" id="CHEBI:30013"/>
        <dbReference type="ChEBI" id="CHEBI:30616"/>
        <dbReference type="ChEBI" id="CHEBI:61977"/>
        <dbReference type="ChEBI" id="CHEBI:456216"/>
        <dbReference type="EC" id="2.7.11.1"/>
    </reaction>
</comment>
<dbReference type="InterPro" id="IPR013210">
    <property type="entry name" value="LRR_N_plant-typ"/>
</dbReference>
<dbReference type="InterPro" id="IPR008271">
    <property type="entry name" value="Ser/Thr_kinase_AS"/>
</dbReference>
<dbReference type="InterPro" id="IPR001611">
    <property type="entry name" value="Leu-rich_rpt"/>
</dbReference>
<dbReference type="Proteomes" id="UP000596660">
    <property type="component" value="Unplaced"/>
</dbReference>
<evidence type="ECO:0000256" key="9">
    <source>
        <dbReference type="ARBA" id="ARBA00022737"/>
    </source>
</evidence>
<evidence type="ECO:0000256" key="19">
    <source>
        <dbReference type="PROSITE-ProRule" id="PRU10141"/>
    </source>
</evidence>
<dbReference type="PROSITE" id="PS00107">
    <property type="entry name" value="PROTEIN_KINASE_ATP"/>
    <property type="match status" value="2"/>
</dbReference>
<evidence type="ECO:0000256" key="3">
    <source>
        <dbReference type="ARBA" id="ARBA00012513"/>
    </source>
</evidence>
<dbReference type="PANTHER" id="PTHR45974">
    <property type="entry name" value="RECEPTOR-LIKE PROTEIN 55"/>
    <property type="match status" value="1"/>
</dbReference>
<dbReference type="Pfam" id="PF07714">
    <property type="entry name" value="PK_Tyr_Ser-Thr"/>
    <property type="match status" value="1"/>
</dbReference>
<dbReference type="Pfam" id="PF08263">
    <property type="entry name" value="LRRNT_2"/>
    <property type="match status" value="2"/>
</dbReference>
<evidence type="ECO:0000256" key="4">
    <source>
        <dbReference type="ARBA" id="ARBA00022527"/>
    </source>
</evidence>
<dbReference type="InterPro" id="IPR011009">
    <property type="entry name" value="Kinase-like_dom_sf"/>
</dbReference>
<dbReference type="SUPFAM" id="SSF56112">
    <property type="entry name" value="Protein kinase-like (PK-like)"/>
    <property type="match status" value="2"/>
</dbReference>
<dbReference type="Pfam" id="PF23598">
    <property type="entry name" value="LRR_14"/>
    <property type="match status" value="1"/>
</dbReference>
<feature type="domain" description="Protein kinase" evidence="21">
    <location>
        <begin position="587"/>
        <end position="860"/>
    </location>
</feature>
<dbReference type="FunFam" id="3.80.10.10:FF:000542">
    <property type="entry name" value="Leucine-rich repeat protein kinase family protein"/>
    <property type="match status" value="2"/>
</dbReference>
<dbReference type="FunFam" id="3.30.200.20:FF:000328">
    <property type="entry name" value="Leucine-rich repeat protein kinase family protein"/>
    <property type="match status" value="1"/>
</dbReference>
<sequence>MDECLLVYVAQLIRLHWWLSTNLSDAFVMSDLAIAGPSAVLKALTTGWENLPQSWNGEDPCGRRWEGVICSNSRIISIDLSYNEGLIGSLPYNIGDLSNLNTLSLNSNQFTGELPASIGNLKHLYWLDMSDNQLTGSIPVSDGSKPGLDMLVHTKHFHFGKNRFSGEIPRNLFNSDMKLIHVLFDNNNLTGSIPESLGLVQSLEAVRFDRNLLSGDLPPNLNNLTRVTELDLSQNALTGPVPNLTGMDTLISVDLSNNSFAAATVPNWFLSLKSLRTVKMERTGLEGLLPPEFLSDPLQTVILKNNRLSGTIDFGSSSNQLLDLIDLQNNSISNVTLKPGSKYTIMLSGNPICQKSLVESTYCNKQEIGSSYRTPIFCVPPKCPSVQMFSPTCKCAYPYTGQFVLRAPSFSAFGNDSYFTTLQRSLLQFFVNNSLPVESVSLINPTMDSLGYLTMQLAFFPAKQDRFNRTAVSSLAFALSYQTFAPPKDFKPYVFLADNYFPFEGIKKNPSHIGAIAGAIIGVSILLLLLISAAGYAFYQKKKLEKAKQQANPFVSWDSHGTSGDVPNLKGARFFTFEELQKCTNNFSEVNNVGSGGYGKVYRGVLTDGQIVAIKRSQQGSMQGSREFKNEIELLSRVHHKNLVKLIGFCFDHGEQMLVYEFIPNGTLSDSLSGKSGIQLDWIRRLKIALGSARGLQYLHELADPPIIHRDIKSTNILLDERLNAKVADFGLSRLFGDSEKGYVTTQVKGTMGYLDPEYFMTNQLTDKSDIFGFGVVLLEMLTASKPIQQGRFIVKVIKETVDKTKDLYNLGEVMDPVLLSSSTTLVGLEKFVDLTLKCVEEFGVDRPSTGEVVKELEIIMQLAGMNPDSESTTTSQSYEVTAIMSLKALWQNVPPSWSGFPDPCGRRWQGIICNGSRVIAITLASMKLEGRLSGDIQELTELQILDLSYNKGLSGPLPSAIGKLTKLTNLILVGCNFNGQLPDTIGSLSQLRFLYMNSNSFSGRIPNSIGNLSKLYWLDLGENKLTGTLPVSNGTTPGLDMLVNTKHFHFGRNQLSGSIPPQLLHENMTILHLLLDNNQLTGNIPSTLGLVKTLEVVRLDWNSISGSVPSNISNLTSVTDLLFSNNQLTGLMPNLTGMSSLNYLDISNNSFEASDFPSWITALSSLTDLIMEGTQIQGMVLDTLFSLPHLQQVFLKKNGLDGRLDIGEAHSTELRIIDMQNNNISAYTHRPGDNSFQLILIENPVCDETTDLQSYCGITQESKPSYTTPQNCARVACNANEFSSPNCKCANPYTGNFVFRAPHFSNLQNFSYYTALEQKLMDTFNSYKLPVDSVSLSNLSRDTSNYLGITLQIFPLDQGRFNRTAISILGFLLSNQTFKPPPIYGTCYFTANEYTIFADEPASKQKKALSMAAIIGIAAVGSSSLLILLCAGITICYCRKRPAKSEEPTYPLGITPVSPWTSPGINTSPLQLSGSRLFTLDEVKKITDNFAAANDIGSGAFGKVYRGMLVDGQLVAVKRANHESRHGGNQFRAEIELLTRVHHTNLVRLLGFCIEKGELILVYEYVPNGNLKESLSGKSGVRLDWKRRIKVALGTARGLSYLHQLANPPIVHRDIKSNNILLDENLNAKVSDFGLSKPLIDVGKSHITTEVKGTMGYLDPEYYYTQKLNEKSDVYSFGVLMLEVITGKSPLVRGKYVVSEVKNVIDRTQDLYGLHEVLDSGIIFSTSLKGIEKYVDLALRCVEESGTNRPDMGEVVKQLEDILEMAGLNPYIDSGGSSGTFDQRNVRHFYRDESLYSHNGALPR</sequence>
<dbReference type="InterPro" id="IPR003591">
    <property type="entry name" value="Leu-rich_rpt_typical-subtyp"/>
</dbReference>
<evidence type="ECO:0000256" key="12">
    <source>
        <dbReference type="ARBA" id="ARBA00022840"/>
    </source>
</evidence>
<dbReference type="Gene3D" id="1.10.510.10">
    <property type="entry name" value="Transferase(Phosphotransferase) domain 1"/>
    <property type="match status" value="2"/>
</dbReference>
<evidence type="ECO:0000256" key="14">
    <source>
        <dbReference type="ARBA" id="ARBA00023136"/>
    </source>
</evidence>
<feature type="binding site" evidence="19">
    <location>
        <position position="1519"/>
    </location>
    <ligand>
        <name>ATP</name>
        <dbReference type="ChEBI" id="CHEBI:30616"/>
    </ligand>
</feature>
<evidence type="ECO:0000256" key="18">
    <source>
        <dbReference type="ARBA" id="ARBA00048679"/>
    </source>
</evidence>
<reference evidence="22" key="1">
    <citation type="journal article" date="2017" name="Nature">
        <title>The genome of Chenopodium quinoa.</title>
        <authorList>
            <person name="Jarvis D.E."/>
            <person name="Ho Y.S."/>
            <person name="Lightfoot D.J."/>
            <person name="Schmoeckel S.M."/>
            <person name="Li B."/>
            <person name="Borm T.J.A."/>
            <person name="Ohyanagi H."/>
            <person name="Mineta K."/>
            <person name="Michell C.T."/>
            <person name="Saber N."/>
            <person name="Kharbatia N.M."/>
            <person name="Rupper R.R."/>
            <person name="Sharp A.R."/>
            <person name="Dally N."/>
            <person name="Boughton B.A."/>
            <person name="Woo Y.H."/>
            <person name="Gao G."/>
            <person name="Schijlen E.G.W.M."/>
            <person name="Guo X."/>
            <person name="Momin A.A."/>
            <person name="Negrao S."/>
            <person name="Al-Babili S."/>
            <person name="Gehring C."/>
            <person name="Roessner U."/>
            <person name="Jung C."/>
            <person name="Murphy K."/>
            <person name="Arold S.T."/>
            <person name="Gojobori T."/>
            <person name="van der Linden C.G."/>
            <person name="van Loo E.N."/>
            <person name="Jellen E.N."/>
            <person name="Maughan P.J."/>
            <person name="Tester M."/>
        </authorList>
    </citation>
    <scope>NUCLEOTIDE SEQUENCE [LARGE SCALE GENOMIC DNA]</scope>
    <source>
        <strain evidence="22">cv. PI 614886</strain>
    </source>
</reference>
<evidence type="ECO:0000256" key="11">
    <source>
        <dbReference type="ARBA" id="ARBA00022777"/>
    </source>
</evidence>
<evidence type="ECO:0000256" key="6">
    <source>
        <dbReference type="ARBA" id="ARBA00022679"/>
    </source>
</evidence>
<dbReference type="Gene3D" id="3.30.200.20">
    <property type="entry name" value="Phosphorylase Kinase, domain 1"/>
    <property type="match status" value="2"/>
</dbReference>
<keyword evidence="15" id="KW-0675">Receptor</keyword>
<name>A0A803MMK0_CHEQI</name>
<evidence type="ECO:0000256" key="1">
    <source>
        <dbReference type="ARBA" id="ARBA00004479"/>
    </source>
</evidence>
<keyword evidence="4" id="KW-0723">Serine/threonine-protein kinase</keyword>
<keyword evidence="5" id="KW-0433">Leucine-rich repeat</keyword>
<dbReference type="InterPro" id="IPR001245">
    <property type="entry name" value="Ser-Thr/Tyr_kinase_cat_dom"/>
</dbReference>
<evidence type="ECO:0000259" key="21">
    <source>
        <dbReference type="PROSITE" id="PS50011"/>
    </source>
</evidence>
<dbReference type="Pfam" id="PF00560">
    <property type="entry name" value="LRR_1"/>
    <property type="match status" value="1"/>
</dbReference>
<evidence type="ECO:0000256" key="20">
    <source>
        <dbReference type="SAM" id="Phobius"/>
    </source>
</evidence>
<dbReference type="SUPFAM" id="SSF52058">
    <property type="entry name" value="L domain-like"/>
    <property type="match status" value="2"/>
</dbReference>
<keyword evidence="8" id="KW-0732">Signal</keyword>
<dbReference type="InterPro" id="IPR032675">
    <property type="entry name" value="LRR_dom_sf"/>
</dbReference>
<dbReference type="CDD" id="cd14066">
    <property type="entry name" value="STKc_IRAK"/>
    <property type="match status" value="2"/>
</dbReference>
<dbReference type="OMA" id="YTTSMTQ"/>
<feature type="transmembrane region" description="Helical" evidence="20">
    <location>
        <begin position="513"/>
        <end position="539"/>
    </location>
</feature>
<keyword evidence="13 20" id="KW-1133">Transmembrane helix</keyword>
<organism evidence="22 23">
    <name type="scientific">Chenopodium quinoa</name>
    <name type="common">Quinoa</name>
    <dbReference type="NCBI Taxonomy" id="63459"/>
    <lineage>
        <taxon>Eukaryota</taxon>
        <taxon>Viridiplantae</taxon>
        <taxon>Streptophyta</taxon>
        <taxon>Embryophyta</taxon>
        <taxon>Tracheophyta</taxon>
        <taxon>Spermatophyta</taxon>
        <taxon>Magnoliopsida</taxon>
        <taxon>eudicotyledons</taxon>
        <taxon>Gunneridae</taxon>
        <taxon>Pentapetalae</taxon>
        <taxon>Caryophyllales</taxon>
        <taxon>Chenopodiaceae</taxon>
        <taxon>Chenopodioideae</taxon>
        <taxon>Atripliceae</taxon>
        <taxon>Chenopodium</taxon>
    </lineage>
</organism>
<dbReference type="FunFam" id="1.10.510.10:FF:000453">
    <property type="entry name" value="LRR receptor-like serine/threonine-protein kinase HSL2"/>
    <property type="match status" value="2"/>
</dbReference>
<evidence type="ECO:0000256" key="7">
    <source>
        <dbReference type="ARBA" id="ARBA00022692"/>
    </source>
</evidence>
<keyword evidence="6" id="KW-0808">Transferase</keyword>
<evidence type="ECO:0000256" key="15">
    <source>
        <dbReference type="ARBA" id="ARBA00023170"/>
    </source>
</evidence>
<evidence type="ECO:0000256" key="10">
    <source>
        <dbReference type="ARBA" id="ARBA00022741"/>
    </source>
</evidence>
<dbReference type="EnsemblPlants" id="AUR62032501-RA">
    <property type="protein sequence ID" value="AUR62032501-RA:cds"/>
    <property type="gene ID" value="AUR62032501"/>
</dbReference>
<keyword evidence="11" id="KW-0418">Kinase</keyword>
<dbReference type="PROSITE" id="PS00108">
    <property type="entry name" value="PROTEIN_KINASE_ST"/>
    <property type="match status" value="2"/>
</dbReference>
<keyword evidence="7 20" id="KW-0812">Transmembrane</keyword>
<feature type="domain" description="Protein kinase" evidence="21">
    <location>
        <begin position="1491"/>
        <end position="1773"/>
    </location>
</feature>
<comment type="catalytic activity">
    <reaction evidence="18">
        <text>L-seryl-[protein] + ATP = O-phospho-L-seryl-[protein] + ADP + H(+)</text>
        <dbReference type="Rhea" id="RHEA:17989"/>
        <dbReference type="Rhea" id="RHEA-COMP:9863"/>
        <dbReference type="Rhea" id="RHEA-COMP:11604"/>
        <dbReference type="ChEBI" id="CHEBI:15378"/>
        <dbReference type="ChEBI" id="CHEBI:29999"/>
        <dbReference type="ChEBI" id="CHEBI:30616"/>
        <dbReference type="ChEBI" id="CHEBI:83421"/>
        <dbReference type="ChEBI" id="CHEBI:456216"/>
        <dbReference type="EC" id="2.7.11.1"/>
    </reaction>
</comment>
<dbReference type="FunFam" id="3.80.10.10:FF:000363">
    <property type="entry name" value="Leucine-rich repeat family protein"/>
    <property type="match status" value="1"/>
</dbReference>
<accession>A0A803MMK0</accession>
<evidence type="ECO:0000256" key="5">
    <source>
        <dbReference type="ARBA" id="ARBA00022614"/>
    </source>
</evidence>
<keyword evidence="10 19" id="KW-0547">Nucleotide-binding</keyword>
<evidence type="ECO:0000313" key="22">
    <source>
        <dbReference type="EnsemblPlants" id="AUR62032501-RA:cds"/>
    </source>
</evidence>
<proteinExistence type="inferred from homology"/>
<feature type="transmembrane region" description="Helical" evidence="20">
    <location>
        <begin position="1413"/>
        <end position="1436"/>
    </location>
</feature>
<evidence type="ECO:0000256" key="16">
    <source>
        <dbReference type="ARBA" id="ARBA00023180"/>
    </source>
</evidence>
<dbReference type="PROSITE" id="PS50011">
    <property type="entry name" value="PROTEIN_KINASE_DOM"/>
    <property type="match status" value="2"/>
</dbReference>
<evidence type="ECO:0000256" key="13">
    <source>
        <dbReference type="ARBA" id="ARBA00022989"/>
    </source>
</evidence>
<dbReference type="Gramene" id="AUR62032501-RA">
    <property type="protein sequence ID" value="AUR62032501-RA:cds"/>
    <property type="gene ID" value="AUR62032501"/>
</dbReference>
<dbReference type="InterPro" id="IPR017441">
    <property type="entry name" value="Protein_kinase_ATP_BS"/>
</dbReference>
<dbReference type="GO" id="GO:0004674">
    <property type="term" value="F:protein serine/threonine kinase activity"/>
    <property type="evidence" value="ECO:0007669"/>
    <property type="project" value="UniProtKB-KW"/>
</dbReference>
<dbReference type="SMART" id="SM00220">
    <property type="entry name" value="S_TKc"/>
    <property type="match status" value="2"/>
</dbReference>
<comment type="similarity">
    <text evidence="2">Belongs to the protein kinase superfamily. Ser/Thr protein kinase family.</text>
</comment>
<keyword evidence="14 20" id="KW-0472">Membrane</keyword>
<dbReference type="FunFam" id="3.30.200.20:FF:000039">
    <property type="entry name" value="receptor-like protein kinase FERONIA"/>
    <property type="match status" value="1"/>
</dbReference>
<evidence type="ECO:0000256" key="2">
    <source>
        <dbReference type="ARBA" id="ARBA00008684"/>
    </source>
</evidence>
<evidence type="ECO:0000256" key="17">
    <source>
        <dbReference type="ARBA" id="ARBA00047899"/>
    </source>
</evidence>
<keyword evidence="9" id="KW-0677">Repeat</keyword>
<feature type="binding site" evidence="19">
    <location>
        <position position="615"/>
    </location>
    <ligand>
        <name>ATP</name>
        <dbReference type="ChEBI" id="CHEBI:30616"/>
    </ligand>
</feature>
<dbReference type="EC" id="2.7.11.1" evidence="3"/>
<keyword evidence="12 19" id="KW-0067">ATP-binding</keyword>
<dbReference type="GO" id="GO:0016020">
    <property type="term" value="C:membrane"/>
    <property type="evidence" value="ECO:0007669"/>
    <property type="project" value="UniProtKB-SubCell"/>
</dbReference>
<dbReference type="PANTHER" id="PTHR45974:SF266">
    <property type="entry name" value="LEUCINE-RICH REPEAT RECEPTOR PROTEIN KINASE HPCA1"/>
    <property type="match status" value="1"/>
</dbReference>
<dbReference type="InterPro" id="IPR000719">
    <property type="entry name" value="Prot_kinase_dom"/>
</dbReference>
<evidence type="ECO:0000256" key="8">
    <source>
        <dbReference type="ARBA" id="ARBA00022729"/>
    </source>
</evidence>
<protein>
    <recommendedName>
        <fullName evidence="3">non-specific serine/threonine protein kinase</fullName>
        <ecNumber evidence="3">2.7.11.1</ecNumber>
    </recommendedName>
</protein>
<keyword evidence="23" id="KW-1185">Reference proteome</keyword>
<dbReference type="InterPro" id="IPR055414">
    <property type="entry name" value="LRR_R13L4/SHOC2-like"/>
</dbReference>
<dbReference type="Gene3D" id="3.80.10.10">
    <property type="entry name" value="Ribonuclease Inhibitor"/>
    <property type="match status" value="6"/>
</dbReference>
<reference evidence="22" key="2">
    <citation type="submission" date="2021-03" db="UniProtKB">
        <authorList>
            <consortium name="EnsemblPlants"/>
        </authorList>
    </citation>
    <scope>IDENTIFICATION</scope>
</reference>
<comment type="subcellular location">
    <subcellularLocation>
        <location evidence="1">Membrane</location>
        <topology evidence="1">Single-pass type I membrane protein</topology>
    </subcellularLocation>
</comment>
<keyword evidence="16" id="KW-0325">Glycoprotein</keyword>
<dbReference type="SMART" id="SM00369">
    <property type="entry name" value="LRR_TYP"/>
    <property type="match status" value="4"/>
</dbReference>
<dbReference type="GO" id="GO:0005524">
    <property type="term" value="F:ATP binding"/>
    <property type="evidence" value="ECO:0007669"/>
    <property type="project" value="UniProtKB-UniRule"/>
</dbReference>
<dbReference type="Pfam" id="PF00069">
    <property type="entry name" value="Pkinase"/>
    <property type="match status" value="1"/>
</dbReference>
<evidence type="ECO:0000313" key="23">
    <source>
        <dbReference type="Proteomes" id="UP000596660"/>
    </source>
</evidence>